<evidence type="ECO:0000256" key="1">
    <source>
        <dbReference type="ARBA" id="ARBA00022737"/>
    </source>
</evidence>
<dbReference type="SUPFAM" id="SSF48371">
    <property type="entry name" value="ARM repeat"/>
    <property type="match status" value="1"/>
</dbReference>
<proteinExistence type="predicted"/>
<dbReference type="InterPro" id="IPR011989">
    <property type="entry name" value="ARM-like"/>
</dbReference>
<organism evidence="3 4">
    <name type="scientific">Cirrhinus mrigala</name>
    <name type="common">Mrigala</name>
    <dbReference type="NCBI Taxonomy" id="683832"/>
    <lineage>
        <taxon>Eukaryota</taxon>
        <taxon>Metazoa</taxon>
        <taxon>Chordata</taxon>
        <taxon>Craniata</taxon>
        <taxon>Vertebrata</taxon>
        <taxon>Euteleostomi</taxon>
        <taxon>Actinopterygii</taxon>
        <taxon>Neopterygii</taxon>
        <taxon>Teleostei</taxon>
        <taxon>Ostariophysi</taxon>
        <taxon>Cypriniformes</taxon>
        <taxon>Cyprinidae</taxon>
        <taxon>Labeoninae</taxon>
        <taxon>Labeonini</taxon>
        <taxon>Cirrhinus</taxon>
    </lineage>
</organism>
<dbReference type="PANTHER" id="PTHR23346">
    <property type="entry name" value="TRANSLATIONAL ACTIVATOR GCN1-RELATED"/>
    <property type="match status" value="1"/>
</dbReference>
<dbReference type="InterPro" id="IPR016024">
    <property type="entry name" value="ARM-type_fold"/>
</dbReference>
<accession>A0ABD0QM66</accession>
<feature type="non-terminal residue" evidence="3">
    <location>
        <position position="1"/>
    </location>
</feature>
<dbReference type="Pfam" id="PF23271">
    <property type="entry name" value="HEAT_GCN1"/>
    <property type="match status" value="1"/>
</dbReference>
<keyword evidence="1" id="KW-0677">Repeat</keyword>
<feature type="domain" description="Stalled ribosome sensor GCN1-like HEAT repeats region" evidence="2">
    <location>
        <begin position="1"/>
        <end position="90"/>
    </location>
</feature>
<evidence type="ECO:0000259" key="2">
    <source>
        <dbReference type="Pfam" id="PF23271"/>
    </source>
</evidence>
<protein>
    <recommendedName>
        <fullName evidence="2">Stalled ribosome sensor GCN1-like HEAT repeats region domain-containing protein</fullName>
    </recommendedName>
</protein>
<dbReference type="Gene3D" id="1.25.10.10">
    <property type="entry name" value="Leucine-rich Repeat Variant"/>
    <property type="match status" value="1"/>
</dbReference>
<dbReference type="PANTHER" id="PTHR23346:SF7">
    <property type="entry name" value="STALLED RIBOSOME SENSOR GCN1"/>
    <property type="match status" value="1"/>
</dbReference>
<feature type="non-terminal residue" evidence="3">
    <location>
        <position position="90"/>
    </location>
</feature>
<dbReference type="EMBL" id="JAMKFB020000008">
    <property type="protein sequence ID" value="KAL0187331.1"/>
    <property type="molecule type" value="Genomic_DNA"/>
</dbReference>
<evidence type="ECO:0000313" key="4">
    <source>
        <dbReference type="Proteomes" id="UP001529510"/>
    </source>
</evidence>
<name>A0ABD0QM66_CIRMR</name>
<dbReference type="InterPro" id="IPR057546">
    <property type="entry name" value="HEAT_GCN1"/>
</dbReference>
<dbReference type="Proteomes" id="UP001529510">
    <property type="component" value="Unassembled WGS sequence"/>
</dbReference>
<keyword evidence="4" id="KW-1185">Reference proteome</keyword>
<dbReference type="AlphaFoldDB" id="A0ABD0QM66"/>
<comment type="caution">
    <text evidence="3">The sequence shown here is derived from an EMBL/GenBank/DDBJ whole genome shotgun (WGS) entry which is preliminary data.</text>
</comment>
<evidence type="ECO:0000313" key="3">
    <source>
        <dbReference type="EMBL" id="KAL0187331.1"/>
    </source>
</evidence>
<reference evidence="3 4" key="1">
    <citation type="submission" date="2024-05" db="EMBL/GenBank/DDBJ databases">
        <title>Genome sequencing and assembly of Indian major carp, Cirrhinus mrigala (Hamilton, 1822).</title>
        <authorList>
            <person name="Mohindra V."/>
            <person name="Chowdhury L.M."/>
            <person name="Lal K."/>
            <person name="Jena J.K."/>
        </authorList>
    </citation>
    <scope>NUCLEOTIDE SEQUENCE [LARGE SCALE GENOMIC DNA]</scope>
    <source>
        <strain evidence="3">CM1030</strain>
        <tissue evidence="3">Blood</tissue>
    </source>
</reference>
<sequence length="90" mass="10013">ELSNCQAVILSVEDEVGQRIIIEDLLEATRGADAGLRQASVTILNGYFSRTRLDYSAHTRMLLSGLMRLMNDSNPEVLSQSWDTINSITK</sequence>
<gene>
    <name evidence="3" type="ORF">M9458_019001</name>
</gene>